<dbReference type="AlphaFoldDB" id="Q6UU31"/>
<proteinExistence type="predicted"/>
<name>Q6UU31_ORYSJ</name>
<organism evidence="1">
    <name type="scientific">Oryza sativa subsp. japonica</name>
    <name type="common">Rice</name>
    <dbReference type="NCBI Taxonomy" id="39947"/>
    <lineage>
        <taxon>Eukaryota</taxon>
        <taxon>Viridiplantae</taxon>
        <taxon>Streptophyta</taxon>
        <taxon>Embryophyta</taxon>
        <taxon>Tracheophyta</taxon>
        <taxon>Spermatophyta</taxon>
        <taxon>Magnoliopsida</taxon>
        <taxon>Liliopsida</taxon>
        <taxon>Poales</taxon>
        <taxon>Poaceae</taxon>
        <taxon>BOP clade</taxon>
        <taxon>Oryzoideae</taxon>
        <taxon>Oryzeae</taxon>
        <taxon>Oryzinae</taxon>
        <taxon>Oryza</taxon>
        <taxon>Oryza sativa</taxon>
    </lineage>
</organism>
<gene>
    <name evidence="1" type="ORF">OSJNBa0096K16.12</name>
</gene>
<protein>
    <submittedName>
        <fullName evidence="1">Uncharacterized protein</fullName>
    </submittedName>
</protein>
<sequence>MTTTGLSTSDVAVLAPQLLVVEECQTSGLCRGLYNYSITREWLVEFDKDYGIKAHHIPNLIWNRTSYIEGVPDKVGQIEFKLETIRTTRIVSIFISLVLLGQGDIYGYEYKTP</sequence>
<dbReference type="EMBL" id="AY360393">
    <property type="protein sequence ID" value="AAQ56537.1"/>
    <property type="molecule type" value="Genomic_DNA"/>
</dbReference>
<evidence type="ECO:0000313" key="1">
    <source>
        <dbReference type="EMBL" id="AAQ56537.1"/>
    </source>
</evidence>
<accession>Q6UU31</accession>
<reference evidence="1" key="1">
    <citation type="journal article" date="2004" name="Nat. Genet.">
        <title>Sequencing of a rice centromere uncovers active genes.</title>
        <authorList>
            <person name="Nagaki K."/>
            <person name="Cheng Z."/>
            <person name="Ouyang S."/>
            <person name="Talbert P.B."/>
            <person name="Kim M."/>
            <person name="Jones K.M."/>
            <person name="Henikoff S."/>
            <person name="Buell C.R."/>
            <person name="Jiang J."/>
        </authorList>
    </citation>
    <scope>NUCLEOTIDE SEQUENCE</scope>
</reference>